<protein>
    <submittedName>
        <fullName evidence="4">Glucosamine-6-phosphate deaminase</fullName>
    </submittedName>
</protein>
<name>A0A1T4WUS4_9MICO</name>
<accession>A0A1T4WUS4</accession>
<dbReference type="EMBL" id="FUYG01000001">
    <property type="protein sequence ID" value="SKA80625.1"/>
    <property type="molecule type" value="Genomic_DNA"/>
</dbReference>
<dbReference type="PANTHER" id="PTHR11280">
    <property type="entry name" value="GLUCOSAMINE-6-PHOSPHATE ISOMERASE"/>
    <property type="match status" value="1"/>
</dbReference>
<keyword evidence="1" id="KW-0378">Hydrolase</keyword>
<dbReference type="GO" id="GO:0019262">
    <property type="term" value="P:N-acetylneuraminate catabolic process"/>
    <property type="evidence" value="ECO:0007669"/>
    <property type="project" value="TreeGrafter"/>
</dbReference>
<gene>
    <name evidence="4" type="ORF">SAMN06295879_0223</name>
</gene>
<evidence type="ECO:0000259" key="3">
    <source>
        <dbReference type="Pfam" id="PF01182"/>
    </source>
</evidence>
<dbReference type="GO" id="GO:0004342">
    <property type="term" value="F:glucosamine-6-phosphate deaminase activity"/>
    <property type="evidence" value="ECO:0007669"/>
    <property type="project" value="InterPro"/>
</dbReference>
<dbReference type="GO" id="GO:0042802">
    <property type="term" value="F:identical protein binding"/>
    <property type="evidence" value="ECO:0007669"/>
    <property type="project" value="TreeGrafter"/>
</dbReference>
<dbReference type="InterPro" id="IPR006148">
    <property type="entry name" value="Glc/Gal-6P_isomerase"/>
</dbReference>
<dbReference type="Pfam" id="PF01182">
    <property type="entry name" value="Glucosamine_iso"/>
    <property type="match status" value="1"/>
</dbReference>
<dbReference type="CDD" id="cd01399">
    <property type="entry name" value="GlcN6P_deaminase"/>
    <property type="match status" value="1"/>
</dbReference>
<dbReference type="GO" id="GO:0006046">
    <property type="term" value="P:N-acetylglucosamine catabolic process"/>
    <property type="evidence" value="ECO:0007669"/>
    <property type="project" value="TreeGrafter"/>
</dbReference>
<dbReference type="NCBIfam" id="NF001684">
    <property type="entry name" value="PRK00443.1-4"/>
    <property type="match status" value="1"/>
</dbReference>
<dbReference type="PANTHER" id="PTHR11280:SF5">
    <property type="entry name" value="GLUCOSAMINE-6-PHOSPHATE ISOMERASE"/>
    <property type="match status" value="1"/>
</dbReference>
<organism evidence="4 5">
    <name type="scientific">Agreia bicolorata</name>
    <dbReference type="NCBI Taxonomy" id="110935"/>
    <lineage>
        <taxon>Bacteria</taxon>
        <taxon>Bacillati</taxon>
        <taxon>Actinomycetota</taxon>
        <taxon>Actinomycetes</taxon>
        <taxon>Micrococcales</taxon>
        <taxon>Microbacteriaceae</taxon>
        <taxon>Agreia</taxon>
    </lineage>
</organism>
<dbReference type="Proteomes" id="UP000189735">
    <property type="component" value="Unassembled WGS sequence"/>
</dbReference>
<evidence type="ECO:0000256" key="2">
    <source>
        <dbReference type="ARBA" id="ARBA00023277"/>
    </source>
</evidence>
<dbReference type="GO" id="GO:0005737">
    <property type="term" value="C:cytoplasm"/>
    <property type="evidence" value="ECO:0007669"/>
    <property type="project" value="TreeGrafter"/>
</dbReference>
<dbReference type="GO" id="GO:0006043">
    <property type="term" value="P:glucosamine catabolic process"/>
    <property type="evidence" value="ECO:0007669"/>
    <property type="project" value="TreeGrafter"/>
</dbReference>
<dbReference type="RefSeq" id="WP_078713041.1">
    <property type="nucleotide sequence ID" value="NZ_FUYG01000001.1"/>
</dbReference>
<proteinExistence type="predicted"/>
<sequence>MQVVILPSSESIGDYAADVILRGVAERPSTGHTNTGHTNYVLGVATGSSPLPIYEALERRWIPELASISAFALDEYVGLPYSHSESYHSVIDREVTTRLRLDPSKVHVPDGFADDPAAACLAYETAIQDAGGIDLQILGIGGSGHVGFNEPTSSFSSRTRIKTLTPETRRDNARFFSSPDEVPLHCMTQGLGTILDARKVLLVATGEKKAAAVARAVEGPLTSMCPGSALQLHPDATVLLDEAAAAELTLTDYYRFVFDNRPEWQR</sequence>
<dbReference type="GO" id="GO:0005975">
    <property type="term" value="P:carbohydrate metabolic process"/>
    <property type="evidence" value="ECO:0007669"/>
    <property type="project" value="InterPro"/>
</dbReference>
<keyword evidence="2" id="KW-0119">Carbohydrate metabolism</keyword>
<dbReference type="InterPro" id="IPR037171">
    <property type="entry name" value="NagB/RpiA_transferase-like"/>
</dbReference>
<evidence type="ECO:0000256" key="1">
    <source>
        <dbReference type="ARBA" id="ARBA00022801"/>
    </source>
</evidence>
<evidence type="ECO:0000313" key="4">
    <source>
        <dbReference type="EMBL" id="SKA80625.1"/>
    </source>
</evidence>
<evidence type="ECO:0000313" key="5">
    <source>
        <dbReference type="Proteomes" id="UP000189735"/>
    </source>
</evidence>
<dbReference type="AlphaFoldDB" id="A0A1T4WUS4"/>
<feature type="domain" description="Glucosamine/galactosamine-6-phosphate isomerase" evidence="3">
    <location>
        <begin position="37"/>
        <end position="231"/>
    </location>
</feature>
<dbReference type="Gene3D" id="3.40.50.1360">
    <property type="match status" value="1"/>
</dbReference>
<dbReference type="SUPFAM" id="SSF100950">
    <property type="entry name" value="NagB/RpiA/CoA transferase-like"/>
    <property type="match status" value="1"/>
</dbReference>
<dbReference type="InterPro" id="IPR004547">
    <property type="entry name" value="Glucosamine6P_isomerase"/>
</dbReference>
<reference evidence="5" key="1">
    <citation type="submission" date="2017-02" db="EMBL/GenBank/DDBJ databases">
        <authorList>
            <person name="Varghese N."/>
            <person name="Submissions S."/>
        </authorList>
    </citation>
    <scope>NUCLEOTIDE SEQUENCE [LARGE SCALE GENOMIC DNA]</scope>
    <source>
        <strain evidence="5">VKM Ac-2052</strain>
    </source>
</reference>